<dbReference type="AlphaFoldDB" id="A0A1M5HDI6"/>
<proteinExistence type="predicted"/>
<dbReference type="GO" id="GO:0015171">
    <property type="term" value="F:amino acid transmembrane transporter activity"/>
    <property type="evidence" value="ECO:0007669"/>
    <property type="project" value="TreeGrafter"/>
</dbReference>
<organism evidence="8 9">
    <name type="scientific">Cnuella takakiae</name>
    <dbReference type="NCBI Taxonomy" id="1302690"/>
    <lineage>
        <taxon>Bacteria</taxon>
        <taxon>Pseudomonadati</taxon>
        <taxon>Bacteroidota</taxon>
        <taxon>Chitinophagia</taxon>
        <taxon>Chitinophagales</taxon>
        <taxon>Chitinophagaceae</taxon>
        <taxon>Cnuella</taxon>
    </lineage>
</organism>
<evidence type="ECO:0000313" key="9">
    <source>
        <dbReference type="Proteomes" id="UP000184368"/>
    </source>
</evidence>
<feature type="transmembrane region" description="Helical" evidence="7">
    <location>
        <begin position="187"/>
        <end position="205"/>
    </location>
</feature>
<name>A0A1M5HDI6_9BACT</name>
<dbReference type="GO" id="GO:0005886">
    <property type="term" value="C:plasma membrane"/>
    <property type="evidence" value="ECO:0007669"/>
    <property type="project" value="UniProtKB-SubCell"/>
</dbReference>
<keyword evidence="2" id="KW-1003">Cell membrane</keyword>
<evidence type="ECO:0000256" key="7">
    <source>
        <dbReference type="SAM" id="Phobius"/>
    </source>
</evidence>
<evidence type="ECO:0000256" key="1">
    <source>
        <dbReference type="ARBA" id="ARBA00004651"/>
    </source>
</evidence>
<dbReference type="STRING" id="1302690.BUE76_13750"/>
<feature type="transmembrane region" description="Helical" evidence="7">
    <location>
        <begin position="152"/>
        <end position="175"/>
    </location>
</feature>
<evidence type="ECO:0000256" key="6">
    <source>
        <dbReference type="SAM" id="MobiDB-lite"/>
    </source>
</evidence>
<feature type="transmembrane region" description="Helical" evidence="7">
    <location>
        <begin position="42"/>
        <end position="62"/>
    </location>
</feature>
<reference evidence="8 9" key="1">
    <citation type="submission" date="2016-11" db="EMBL/GenBank/DDBJ databases">
        <authorList>
            <person name="Jaros S."/>
            <person name="Januszkiewicz K."/>
            <person name="Wedrychowicz H."/>
        </authorList>
    </citation>
    <scope>NUCLEOTIDE SEQUENCE [LARGE SCALE GENOMIC DNA]</scope>
    <source>
        <strain evidence="8 9">DSM 26897</strain>
    </source>
</reference>
<dbReference type="EMBL" id="FQUO01000019">
    <property type="protein sequence ID" value="SHG13987.1"/>
    <property type="molecule type" value="Genomic_DNA"/>
</dbReference>
<evidence type="ECO:0000256" key="4">
    <source>
        <dbReference type="ARBA" id="ARBA00022989"/>
    </source>
</evidence>
<feature type="transmembrane region" description="Helical" evidence="7">
    <location>
        <begin position="74"/>
        <end position="95"/>
    </location>
</feature>
<feature type="region of interest" description="Disordered" evidence="6">
    <location>
        <begin position="218"/>
        <end position="241"/>
    </location>
</feature>
<keyword evidence="9" id="KW-1185">Reference proteome</keyword>
<feature type="transmembrane region" description="Helical" evidence="7">
    <location>
        <begin position="115"/>
        <end position="140"/>
    </location>
</feature>
<gene>
    <name evidence="8" type="ORF">SAMN05444008_11911</name>
</gene>
<keyword evidence="3 7" id="KW-0812">Transmembrane</keyword>
<dbReference type="InterPro" id="IPR001123">
    <property type="entry name" value="LeuE-type"/>
</dbReference>
<dbReference type="PANTHER" id="PTHR30086">
    <property type="entry name" value="ARGININE EXPORTER PROTEIN ARGO"/>
    <property type="match status" value="1"/>
</dbReference>
<dbReference type="Proteomes" id="UP000184368">
    <property type="component" value="Unassembled WGS sequence"/>
</dbReference>
<comment type="subcellular location">
    <subcellularLocation>
        <location evidence="1">Cell membrane</location>
        <topology evidence="1">Multi-pass membrane protein</topology>
    </subcellularLocation>
</comment>
<dbReference type="PANTHER" id="PTHR30086:SF20">
    <property type="entry name" value="ARGININE EXPORTER PROTEIN ARGO-RELATED"/>
    <property type="match status" value="1"/>
</dbReference>
<dbReference type="Pfam" id="PF01810">
    <property type="entry name" value="LysE"/>
    <property type="match status" value="1"/>
</dbReference>
<evidence type="ECO:0000256" key="3">
    <source>
        <dbReference type="ARBA" id="ARBA00022692"/>
    </source>
</evidence>
<evidence type="ECO:0000256" key="5">
    <source>
        <dbReference type="ARBA" id="ARBA00023136"/>
    </source>
</evidence>
<sequence length="241" mass="27278">MAMMKLIRILFTGLLISFLGSLPLGTLNVAIMQISISDGLMPAIWFGLGSLTSEVVYVRLSLIAMDWVRKQKKIFSYLEWITLAIVVALAISSFYAALHPSVKKNVILSSTLHRYWLGLFMSALNPVQIPFWFGWSTVLFTKGILQPHATQYNWYTLGIGTGTLLGNFVFVFGGLLLSQKLNGNQNVLNWIIGGIFLVTAIIQAIKMMRHKDVEHRIDHPEEEQHDFESVLLPEERKEQNK</sequence>
<protein>
    <submittedName>
        <fullName evidence="8">Threonine/homoserine/homoserine lactone efflux protein</fullName>
    </submittedName>
</protein>
<keyword evidence="4 7" id="KW-1133">Transmembrane helix</keyword>
<accession>A0A1M5HDI6</accession>
<evidence type="ECO:0000256" key="2">
    <source>
        <dbReference type="ARBA" id="ARBA00022475"/>
    </source>
</evidence>
<evidence type="ECO:0000313" key="8">
    <source>
        <dbReference type="EMBL" id="SHG13987.1"/>
    </source>
</evidence>
<keyword evidence="5 7" id="KW-0472">Membrane</keyword>